<evidence type="ECO:0000313" key="12">
    <source>
        <dbReference type="EMBL" id="CAD7701729.1"/>
    </source>
</evidence>
<keyword evidence="6" id="KW-0862">Zinc</keyword>
<dbReference type="InterPro" id="IPR006680">
    <property type="entry name" value="Amidohydro-rel"/>
</dbReference>
<keyword evidence="5" id="KW-0378">Hydrolase</keyword>
<dbReference type="NCBIfam" id="TIGR02033">
    <property type="entry name" value="D-hydantoinase"/>
    <property type="match status" value="1"/>
</dbReference>
<evidence type="ECO:0000256" key="7">
    <source>
        <dbReference type="ARBA" id="ARBA00036696"/>
    </source>
</evidence>
<dbReference type="GO" id="GO:0004157">
    <property type="term" value="F:dihydropyrimidinase activity"/>
    <property type="evidence" value="ECO:0007669"/>
    <property type="project" value="UniProtKB-EC"/>
</dbReference>
<evidence type="ECO:0000256" key="9">
    <source>
        <dbReference type="PIRSR" id="PIRSR611778-50"/>
    </source>
</evidence>
<dbReference type="GO" id="GO:0046872">
    <property type="term" value="F:metal ion binding"/>
    <property type="evidence" value="ECO:0007669"/>
    <property type="project" value="UniProtKB-KW"/>
</dbReference>
<evidence type="ECO:0000313" key="13">
    <source>
        <dbReference type="Proteomes" id="UP000708148"/>
    </source>
</evidence>
<organism evidence="12 13">
    <name type="scientific">Ostreobium quekettii</name>
    <dbReference type="NCBI Taxonomy" id="121088"/>
    <lineage>
        <taxon>Eukaryota</taxon>
        <taxon>Viridiplantae</taxon>
        <taxon>Chlorophyta</taxon>
        <taxon>core chlorophytes</taxon>
        <taxon>Ulvophyceae</taxon>
        <taxon>TCBD clade</taxon>
        <taxon>Bryopsidales</taxon>
        <taxon>Ostreobineae</taxon>
        <taxon>Ostreobiaceae</taxon>
        <taxon>Ostreobium</taxon>
    </lineage>
</organism>
<evidence type="ECO:0000256" key="10">
    <source>
        <dbReference type="SAM" id="SignalP"/>
    </source>
</evidence>
<feature type="signal peptide" evidence="10">
    <location>
        <begin position="1"/>
        <end position="30"/>
    </location>
</feature>
<comment type="similarity">
    <text evidence="2">Belongs to the metallo-dependent hydrolases superfamily. Hydantoinase/dihydropyrimidinase family.</text>
</comment>
<dbReference type="AlphaFoldDB" id="A0A8S1JDL5"/>
<comment type="subunit">
    <text evidence="3">Homotetramer.</text>
</comment>
<dbReference type="InterPro" id="IPR032466">
    <property type="entry name" value="Metal_Hydrolase"/>
</dbReference>
<gene>
    <name evidence="12" type="ORF">OSTQU699_LOCUS7085</name>
</gene>
<evidence type="ECO:0000256" key="4">
    <source>
        <dbReference type="ARBA" id="ARBA00022723"/>
    </source>
</evidence>
<protein>
    <recommendedName>
        <fullName evidence="8">dihydropyrimidinase</fullName>
        <ecNumber evidence="8">3.5.2.2</ecNumber>
    </recommendedName>
</protein>
<dbReference type="Gene3D" id="3.20.20.140">
    <property type="entry name" value="Metal-dependent hydrolases"/>
    <property type="match status" value="1"/>
</dbReference>
<dbReference type="InterPro" id="IPR011059">
    <property type="entry name" value="Metal-dep_hydrolase_composite"/>
</dbReference>
<dbReference type="InterPro" id="IPR011778">
    <property type="entry name" value="Hydantoinase/dihydroPyrase"/>
</dbReference>
<feature type="modified residue" description="N6-carboxylysine" evidence="9">
    <location>
        <position position="178"/>
    </location>
</feature>
<dbReference type="SUPFAM" id="SSF51338">
    <property type="entry name" value="Composite domain of metallo-dependent hydrolases"/>
    <property type="match status" value="1"/>
</dbReference>
<dbReference type="OrthoDB" id="1924787at2759"/>
<comment type="caution">
    <text evidence="12">The sequence shown here is derived from an EMBL/GenBank/DDBJ whole genome shotgun (WGS) entry which is preliminary data.</text>
</comment>
<comment type="catalytic activity">
    <reaction evidence="7">
        <text>5,6-dihydrouracil + H2O = 3-(carbamoylamino)propanoate + H(+)</text>
        <dbReference type="Rhea" id="RHEA:16121"/>
        <dbReference type="ChEBI" id="CHEBI:11892"/>
        <dbReference type="ChEBI" id="CHEBI:15377"/>
        <dbReference type="ChEBI" id="CHEBI:15378"/>
        <dbReference type="ChEBI" id="CHEBI:15901"/>
        <dbReference type="EC" id="3.5.2.2"/>
    </reaction>
</comment>
<keyword evidence="13" id="KW-1185">Reference proteome</keyword>
<feature type="chain" id="PRO_5035717221" description="dihydropyrimidinase" evidence="10">
    <location>
        <begin position="31"/>
        <end position="518"/>
    </location>
</feature>
<dbReference type="Pfam" id="PF01979">
    <property type="entry name" value="Amidohydro_1"/>
    <property type="match status" value="1"/>
</dbReference>
<evidence type="ECO:0000256" key="5">
    <source>
        <dbReference type="ARBA" id="ARBA00022801"/>
    </source>
</evidence>
<dbReference type="PANTHER" id="PTHR11647">
    <property type="entry name" value="HYDRANTOINASE/DIHYDROPYRIMIDINASE FAMILY MEMBER"/>
    <property type="match status" value="1"/>
</dbReference>
<evidence type="ECO:0000256" key="6">
    <source>
        <dbReference type="ARBA" id="ARBA00022833"/>
    </source>
</evidence>
<dbReference type="FunFam" id="3.20.20.140:FF:000001">
    <property type="entry name" value="Dihydropyrimidinase like 3"/>
    <property type="match status" value="1"/>
</dbReference>
<dbReference type="CDD" id="cd01314">
    <property type="entry name" value="D-HYD"/>
    <property type="match status" value="1"/>
</dbReference>
<keyword evidence="4" id="KW-0479">Metal-binding</keyword>
<evidence type="ECO:0000256" key="2">
    <source>
        <dbReference type="ARBA" id="ARBA00008829"/>
    </source>
</evidence>
<dbReference type="PANTHER" id="PTHR11647:SF1">
    <property type="entry name" value="COLLAPSIN RESPONSE MEDIATOR PROTEIN"/>
    <property type="match status" value="1"/>
</dbReference>
<accession>A0A8S1JDL5</accession>
<evidence type="ECO:0000259" key="11">
    <source>
        <dbReference type="Pfam" id="PF01979"/>
    </source>
</evidence>
<proteinExistence type="inferred from homology"/>
<sequence length="518" mass="55966">MWQQRCTRSAFGTVLSSVLFLLALFCYVEGEQIVIKGGTVTNADGQLVADVLIENGKIAKVQKDLKVPPGARLLDASGQYVMPGGIDPHTHLEMPFMGQVACDDFFSGQAAALAGGTTMHIDFALPTKGDLMQGFHDYQKKAAKACMDYGFHMAVTSWSAKVAADMATLVKKGINSFKFFLAYKGALMVTDEEFLQGLQKCREIGAIAQVHAENGEAVAVGQKRIFEAGITGPEGHALSRPSFLEGEATSRAVRLARFVNTPLYVVHTMSIDAVEEVARARARGQRVIGEPVASALSLNETAMWNPDFKIAAAAVMSPPIRAASHRVKIKEALAGGLLQLVATDHAVFNSTQKAVGKGDFRVIPNGVNGIEERLHVVWEEMVNSGLITPSDFVRITSTAAAQIFNLYPRKGVIAPGSDADVILLDPKVEHHISAATHHSRIDTNVYEGKRIMGKVVVTISRGRIVWENGNLNVTPGTGRFVEMLPMGPLFEGLDILDQEAMHPLGTTPVHHTHAKDEL</sequence>
<name>A0A8S1JDL5_9CHLO</name>
<dbReference type="SUPFAM" id="SSF51556">
    <property type="entry name" value="Metallo-dependent hydrolases"/>
    <property type="match status" value="1"/>
</dbReference>
<feature type="domain" description="Amidohydrolase-related" evidence="11">
    <location>
        <begin position="80"/>
        <end position="449"/>
    </location>
</feature>
<comment type="PTM">
    <text evidence="9">Carbamylation allows a single lysine to coordinate two divalent metal cations.</text>
</comment>
<keyword evidence="10" id="KW-0732">Signal</keyword>
<dbReference type="Gene3D" id="2.30.40.10">
    <property type="entry name" value="Urease, subunit C, domain 1"/>
    <property type="match status" value="1"/>
</dbReference>
<comment type="cofactor">
    <cofactor evidence="1">
        <name>Zn(2+)</name>
        <dbReference type="ChEBI" id="CHEBI:29105"/>
    </cofactor>
</comment>
<dbReference type="EMBL" id="CAJHUC010001620">
    <property type="protein sequence ID" value="CAD7701729.1"/>
    <property type="molecule type" value="Genomic_DNA"/>
</dbReference>
<reference evidence="12" key="1">
    <citation type="submission" date="2020-12" db="EMBL/GenBank/DDBJ databases">
        <authorList>
            <person name="Iha C."/>
        </authorList>
    </citation>
    <scope>NUCLEOTIDE SEQUENCE</scope>
</reference>
<dbReference type="GO" id="GO:0006208">
    <property type="term" value="P:pyrimidine nucleobase catabolic process"/>
    <property type="evidence" value="ECO:0007669"/>
    <property type="project" value="TreeGrafter"/>
</dbReference>
<dbReference type="InterPro" id="IPR050378">
    <property type="entry name" value="Metallo-dep_Hydrolases_sf"/>
</dbReference>
<evidence type="ECO:0000256" key="1">
    <source>
        <dbReference type="ARBA" id="ARBA00001947"/>
    </source>
</evidence>
<dbReference type="EC" id="3.5.2.2" evidence="8"/>
<dbReference type="GO" id="GO:0005829">
    <property type="term" value="C:cytosol"/>
    <property type="evidence" value="ECO:0007669"/>
    <property type="project" value="TreeGrafter"/>
</dbReference>
<evidence type="ECO:0000256" key="3">
    <source>
        <dbReference type="ARBA" id="ARBA00011881"/>
    </source>
</evidence>
<evidence type="ECO:0000256" key="8">
    <source>
        <dbReference type="ARBA" id="ARBA00039113"/>
    </source>
</evidence>
<dbReference type="Proteomes" id="UP000708148">
    <property type="component" value="Unassembled WGS sequence"/>
</dbReference>